<evidence type="ECO:0000256" key="1">
    <source>
        <dbReference type="SAM" id="Phobius"/>
    </source>
</evidence>
<reference evidence="3" key="1">
    <citation type="journal article" date="2023" name="Front. Mar. Sci.">
        <title>A new Merluccius polli reference genome to investigate the effects of global change in West African waters.</title>
        <authorList>
            <person name="Mateo J.L."/>
            <person name="Blanco-Fernandez C."/>
            <person name="Garcia-Vazquez E."/>
            <person name="Machado-Schiaffino G."/>
        </authorList>
    </citation>
    <scope>NUCLEOTIDE SEQUENCE</scope>
    <source>
        <strain evidence="3">C29</strain>
        <tissue evidence="3">Fin</tissue>
    </source>
</reference>
<comment type="caution">
    <text evidence="3">The sequence shown here is derived from an EMBL/GenBank/DDBJ whole genome shotgun (WGS) entry which is preliminary data.</text>
</comment>
<feature type="transmembrane region" description="Helical" evidence="1">
    <location>
        <begin position="45"/>
        <end position="62"/>
    </location>
</feature>
<organism evidence="3 4">
    <name type="scientific">Merluccius polli</name>
    <name type="common">Benguela hake</name>
    <name type="synonym">Merluccius cadenati</name>
    <dbReference type="NCBI Taxonomy" id="89951"/>
    <lineage>
        <taxon>Eukaryota</taxon>
        <taxon>Metazoa</taxon>
        <taxon>Chordata</taxon>
        <taxon>Craniata</taxon>
        <taxon>Vertebrata</taxon>
        <taxon>Euteleostomi</taxon>
        <taxon>Actinopterygii</taxon>
        <taxon>Neopterygii</taxon>
        <taxon>Teleostei</taxon>
        <taxon>Neoteleostei</taxon>
        <taxon>Acanthomorphata</taxon>
        <taxon>Zeiogadaria</taxon>
        <taxon>Gadariae</taxon>
        <taxon>Gadiformes</taxon>
        <taxon>Gadoidei</taxon>
        <taxon>Merlucciidae</taxon>
        <taxon>Merluccius</taxon>
    </lineage>
</organism>
<proteinExistence type="predicted"/>
<keyword evidence="1" id="KW-0812">Transmembrane</keyword>
<evidence type="ECO:0000259" key="2">
    <source>
        <dbReference type="Pfam" id="PF25044"/>
    </source>
</evidence>
<dbReference type="PANTHER" id="PTHR39299:SF1">
    <property type="entry name" value="TRANSMEMBRANE PROTEIN"/>
    <property type="match status" value="1"/>
</dbReference>
<feature type="domain" description="DUF7789" evidence="2">
    <location>
        <begin position="137"/>
        <end position="265"/>
    </location>
</feature>
<keyword evidence="4" id="KW-1185">Reference proteome</keyword>
<feature type="transmembrane region" description="Helical" evidence="1">
    <location>
        <begin position="243"/>
        <end position="265"/>
    </location>
</feature>
<accession>A0AA47NRP0</accession>
<feature type="domain" description="DUF7789" evidence="2">
    <location>
        <begin position="2"/>
        <end position="125"/>
    </location>
</feature>
<feature type="transmembrane region" description="Helical" evidence="1">
    <location>
        <begin position="12"/>
        <end position="33"/>
    </location>
</feature>
<feature type="transmembrane region" description="Helical" evidence="1">
    <location>
        <begin position="74"/>
        <end position="92"/>
    </location>
</feature>
<keyword evidence="1" id="KW-0472">Membrane</keyword>
<dbReference type="Proteomes" id="UP001174136">
    <property type="component" value="Unassembled WGS sequence"/>
</dbReference>
<feature type="transmembrane region" description="Helical" evidence="1">
    <location>
        <begin position="146"/>
        <end position="176"/>
    </location>
</feature>
<dbReference type="AlphaFoldDB" id="A0AA47NRP0"/>
<dbReference type="InterPro" id="IPR056691">
    <property type="entry name" value="DUF7789"/>
</dbReference>
<feature type="transmembrane region" description="Helical" evidence="1">
    <location>
        <begin position="285"/>
        <end position="307"/>
    </location>
</feature>
<sequence length="418" mass="48080">MKRWSELSLPVQLYFCLALASLGSLLGLTVASLCGQTAAALEQDFTLTLLQLLGISFCVYYVARGVLQENRQELMAFLLSVVIVALRSVVNYSLMSRQDQQQVLVRFVCILSLGAVNAVCTCLLIRKPDRMAFRVGGALESTQERYFLLNLCFSMVTFDLQAQLSLCILMTSWNAMSLKDRILLGVAVCWSGLTAAVGLVAILKEVRVLVLAFVLLNVPEVAFFLYLMFTIISRWLVDSPPTLAASSLLGALVSVGIKAALLWALHRLSKHFHPDLRGRGSIRIFCTNLYFVQSIRSYFFFYYFYFYYFFFYYFYYFYFYYFFFYFYYFYFFYFLQQAAVVYKRFSWACRLPPATADHREAGPGRRGRMANAAFRLVQSVQMCELQDCLNWGMISLHIMGCGHFDMITLKSVFLMSNM</sequence>
<feature type="transmembrane region" description="Helical" evidence="1">
    <location>
        <begin position="313"/>
        <end position="335"/>
    </location>
</feature>
<keyword evidence="1" id="KW-1133">Transmembrane helix</keyword>
<dbReference type="EMBL" id="JAOPHQ010005599">
    <property type="protein sequence ID" value="KAK0134808.1"/>
    <property type="molecule type" value="Genomic_DNA"/>
</dbReference>
<dbReference type="PANTHER" id="PTHR39299">
    <property type="entry name" value="TRANSMEMBRANE PROTEIN"/>
    <property type="match status" value="1"/>
</dbReference>
<gene>
    <name evidence="3" type="ORF">N1851_029481</name>
</gene>
<evidence type="ECO:0000313" key="4">
    <source>
        <dbReference type="Proteomes" id="UP001174136"/>
    </source>
</evidence>
<evidence type="ECO:0000313" key="3">
    <source>
        <dbReference type="EMBL" id="KAK0134808.1"/>
    </source>
</evidence>
<dbReference type="Pfam" id="PF25044">
    <property type="entry name" value="DUF7789"/>
    <property type="match status" value="2"/>
</dbReference>
<protein>
    <recommendedName>
        <fullName evidence="2">DUF7789 domain-containing protein</fullName>
    </recommendedName>
</protein>
<feature type="transmembrane region" description="Helical" evidence="1">
    <location>
        <begin position="104"/>
        <end position="125"/>
    </location>
</feature>
<name>A0AA47NRP0_MERPO</name>
<feature type="transmembrane region" description="Helical" evidence="1">
    <location>
        <begin position="210"/>
        <end position="237"/>
    </location>
</feature>
<feature type="transmembrane region" description="Helical" evidence="1">
    <location>
        <begin position="182"/>
        <end position="203"/>
    </location>
</feature>